<comment type="caution">
    <text evidence="2">The sequence shown here is derived from an EMBL/GenBank/DDBJ whole genome shotgun (WGS) entry which is preliminary data.</text>
</comment>
<dbReference type="Proteomes" id="UP000652761">
    <property type="component" value="Unassembled WGS sequence"/>
</dbReference>
<feature type="transmembrane region" description="Helical" evidence="1">
    <location>
        <begin position="135"/>
        <end position="162"/>
    </location>
</feature>
<gene>
    <name evidence="2" type="ORF">Taro_002246</name>
</gene>
<accession>A0A843TK65</accession>
<evidence type="ECO:0008006" key="4">
    <source>
        <dbReference type="Google" id="ProtNLM"/>
    </source>
</evidence>
<evidence type="ECO:0000313" key="3">
    <source>
        <dbReference type="Proteomes" id="UP000652761"/>
    </source>
</evidence>
<feature type="transmembrane region" description="Helical" evidence="1">
    <location>
        <begin position="174"/>
        <end position="194"/>
    </location>
</feature>
<name>A0A843TK65_COLES</name>
<reference evidence="2" key="1">
    <citation type="submission" date="2017-07" db="EMBL/GenBank/DDBJ databases">
        <title>Taro Niue Genome Assembly and Annotation.</title>
        <authorList>
            <person name="Atibalentja N."/>
            <person name="Keating K."/>
            <person name="Fields C.J."/>
        </authorList>
    </citation>
    <scope>NUCLEOTIDE SEQUENCE</scope>
    <source>
        <strain evidence="2">Niue_2</strain>
        <tissue evidence="2">Leaf</tissue>
    </source>
</reference>
<keyword evidence="1" id="KW-0472">Membrane</keyword>
<evidence type="ECO:0000313" key="2">
    <source>
        <dbReference type="EMBL" id="MQL69934.1"/>
    </source>
</evidence>
<organism evidence="2 3">
    <name type="scientific">Colocasia esculenta</name>
    <name type="common">Wild taro</name>
    <name type="synonym">Arum esculentum</name>
    <dbReference type="NCBI Taxonomy" id="4460"/>
    <lineage>
        <taxon>Eukaryota</taxon>
        <taxon>Viridiplantae</taxon>
        <taxon>Streptophyta</taxon>
        <taxon>Embryophyta</taxon>
        <taxon>Tracheophyta</taxon>
        <taxon>Spermatophyta</taxon>
        <taxon>Magnoliopsida</taxon>
        <taxon>Liliopsida</taxon>
        <taxon>Araceae</taxon>
        <taxon>Aroideae</taxon>
        <taxon>Colocasieae</taxon>
        <taxon>Colocasia</taxon>
    </lineage>
</organism>
<dbReference type="EMBL" id="NMUH01000051">
    <property type="protein sequence ID" value="MQL69934.1"/>
    <property type="molecule type" value="Genomic_DNA"/>
</dbReference>
<feature type="transmembrane region" description="Helical" evidence="1">
    <location>
        <begin position="245"/>
        <end position="266"/>
    </location>
</feature>
<protein>
    <recommendedName>
        <fullName evidence="4">Transmembrane protein</fullName>
    </recommendedName>
</protein>
<evidence type="ECO:0000256" key="1">
    <source>
        <dbReference type="SAM" id="Phobius"/>
    </source>
</evidence>
<feature type="transmembrane region" description="Helical" evidence="1">
    <location>
        <begin position="214"/>
        <end position="233"/>
    </location>
</feature>
<keyword evidence="1" id="KW-0812">Transmembrane</keyword>
<proteinExistence type="predicted"/>
<keyword evidence="1" id="KW-1133">Transmembrane helix</keyword>
<dbReference type="AlphaFoldDB" id="A0A843TK65"/>
<sequence length="502" mass="56308">MEKVESSTFFFQELLDRRIFRALCSSLKQGSNNSCETWSSSRVLAICRQETVASFPAGSGCELQESVAVGESLLDVPLVVGVCVVLAMCLAFCAYAPLCTVLYSVGIFARPNQMLVCSRSSSLLVLVEVRFPQNYVVLISGCCGVALWVEMHRLAVVFWWCFPELFVVRLRCIAWLPCVLVLFPELLAVVLVRVALKTNDALVVLVELLPEPVVLLLLAAVFSLLAVCFGCLFRLRFGDVFQERLLALWVEVLPCLVLFWLSLLSLCVEMSCRCCRLDCPYYSLPGRCRSRCRALGRVSGRGAGQVVFLFVFKFPRLRWWDFMCPQGWEVCFVSCALHALPNGSLVNAMGVWLFVLLWKRLVVRVSFLCFPLVAWGDVASLWCCVTRVRIVATFGLPLVKVVNLDPLPVVCLGWWCFHMVFDVMSHTVATIVAKVSPLLSCFEVEQVAHLVRVVFLWRNRAACPMFCVRQHRFSIVWLACASIVPLCVSLVPQLCLEALVVV</sequence>
<keyword evidence="3" id="KW-1185">Reference proteome</keyword>
<feature type="transmembrane region" description="Helical" evidence="1">
    <location>
        <begin position="78"/>
        <end position="105"/>
    </location>
</feature>